<sequence length="67" mass="7894">MPKSLDIDVVTIMPQGTSEEFCDVDIPLDELDTTLHCHSLYYYDDVFQKDETFIFSGTYPNQLRKWK</sequence>
<protein>
    <submittedName>
        <fullName evidence="1">Uncharacterized protein</fullName>
    </submittedName>
</protein>
<comment type="caution">
    <text evidence="1">The sequence shown here is derived from an EMBL/GenBank/DDBJ whole genome shotgun (WGS) entry which is preliminary data.</text>
</comment>
<keyword evidence="2" id="KW-1185">Reference proteome</keyword>
<dbReference type="AlphaFoldDB" id="A0A8E1ZW09"/>
<accession>A0A8E1ZW09</accession>
<name>A0A8E1ZW09_9PORP</name>
<evidence type="ECO:0000313" key="1">
    <source>
        <dbReference type="EMBL" id="NYI48810.1"/>
    </source>
</evidence>
<reference evidence="1 2" key="1">
    <citation type="submission" date="2020-07" db="EMBL/GenBank/DDBJ databases">
        <title>Genomic Encyclopedia of Type Strains, Phase IV (KMG-IV): sequencing the most valuable type-strain genomes for metagenomic binning, comparative biology and taxonomic classification.</title>
        <authorList>
            <person name="Goeker M."/>
        </authorList>
    </citation>
    <scope>NUCLEOTIDE SEQUENCE [LARGE SCALE GENOMIC DNA]</scope>
    <source>
        <strain evidence="1 2">DSM 23697</strain>
    </source>
</reference>
<dbReference type="EMBL" id="JACCCY010000001">
    <property type="protein sequence ID" value="NYI48810.1"/>
    <property type="molecule type" value="Genomic_DNA"/>
</dbReference>
<proteinExistence type="predicted"/>
<dbReference type="Proteomes" id="UP000574332">
    <property type="component" value="Unassembled WGS sequence"/>
</dbReference>
<evidence type="ECO:0000313" key="2">
    <source>
        <dbReference type="Proteomes" id="UP000574332"/>
    </source>
</evidence>
<organism evidence="1 2">
    <name type="scientific">Macellibacteroides fermentans</name>
    <dbReference type="NCBI Taxonomy" id="879969"/>
    <lineage>
        <taxon>Bacteria</taxon>
        <taxon>Pseudomonadati</taxon>
        <taxon>Bacteroidota</taxon>
        <taxon>Bacteroidia</taxon>
        <taxon>Bacteroidales</taxon>
        <taxon>Porphyromonadaceae</taxon>
        <taxon>Macellibacteroides</taxon>
    </lineage>
</organism>
<gene>
    <name evidence="1" type="ORF">F5613_000855</name>
</gene>